<dbReference type="GO" id="GO:0006753">
    <property type="term" value="P:nucleoside phosphate metabolic process"/>
    <property type="evidence" value="ECO:0007669"/>
    <property type="project" value="TreeGrafter"/>
</dbReference>
<evidence type="ECO:0000256" key="1">
    <source>
        <dbReference type="ARBA" id="ARBA00022801"/>
    </source>
</evidence>
<dbReference type="PANTHER" id="PTHR11839:SF26">
    <property type="entry name" value="ADP-RIBOSE DIPHOSPHATASE"/>
    <property type="match status" value="1"/>
</dbReference>
<feature type="domain" description="Nudix hydrolase" evidence="2">
    <location>
        <begin position="49"/>
        <end position="186"/>
    </location>
</feature>
<evidence type="ECO:0000259" key="2">
    <source>
        <dbReference type="PROSITE" id="PS51462"/>
    </source>
</evidence>
<dbReference type="SUPFAM" id="SSF55811">
    <property type="entry name" value="Nudix"/>
    <property type="match status" value="1"/>
</dbReference>
<name>A0A8E2F5W1_9PEZI</name>
<dbReference type="PANTHER" id="PTHR11839">
    <property type="entry name" value="UDP/ADP-SUGAR PYROPHOSPHATASE"/>
    <property type="match status" value="1"/>
</dbReference>
<dbReference type="PROSITE" id="PS51462">
    <property type="entry name" value="NUDIX"/>
    <property type="match status" value="1"/>
</dbReference>
<accession>A0A8E2F5W1</accession>
<evidence type="ECO:0000313" key="4">
    <source>
        <dbReference type="Proteomes" id="UP000250140"/>
    </source>
</evidence>
<dbReference type="AlphaFoldDB" id="A0A8E2F5W1"/>
<keyword evidence="1" id="KW-0378">Hydrolase</keyword>
<dbReference type="GO" id="GO:0005634">
    <property type="term" value="C:nucleus"/>
    <property type="evidence" value="ECO:0007669"/>
    <property type="project" value="TreeGrafter"/>
</dbReference>
<sequence length="205" mass="22551">MSQNPRIDKVTPLAASEAKWIEIQKIDWTDQTGKARTWESASRKTRGKSGVDAVAIASILRHPSRPPSTIIVLQYRPPIGAICVEFPAGLIDANESPETAATRELKEETGYVGRVLDISPTIVADPGMSTANMQLATVEVILNEGDEEPEQHLDDGEFIERVVVPIDELYDRLKTFSKEGKIVSAKLFHWAAGFHFAKAEALSVQ</sequence>
<dbReference type="InterPro" id="IPR000086">
    <property type="entry name" value="NUDIX_hydrolase_dom"/>
</dbReference>
<protein>
    <recommendedName>
        <fullName evidence="2">Nudix hydrolase domain-containing protein</fullName>
    </recommendedName>
</protein>
<dbReference type="Proteomes" id="UP000250140">
    <property type="component" value="Unassembled WGS sequence"/>
</dbReference>
<keyword evidence="4" id="KW-1185">Reference proteome</keyword>
<dbReference type="GO" id="GO:0019693">
    <property type="term" value="P:ribose phosphate metabolic process"/>
    <property type="evidence" value="ECO:0007669"/>
    <property type="project" value="TreeGrafter"/>
</dbReference>
<dbReference type="PROSITE" id="PS00893">
    <property type="entry name" value="NUDIX_BOX"/>
    <property type="match status" value="1"/>
</dbReference>
<proteinExistence type="predicted"/>
<dbReference type="Gene3D" id="3.90.79.10">
    <property type="entry name" value="Nucleoside Triphosphate Pyrophosphohydrolase"/>
    <property type="match status" value="1"/>
</dbReference>
<dbReference type="EMBL" id="KV749113">
    <property type="protein sequence ID" value="OCL11125.1"/>
    <property type="molecule type" value="Genomic_DNA"/>
</dbReference>
<gene>
    <name evidence="3" type="ORF">AOQ84DRAFT_353190</name>
</gene>
<dbReference type="InterPro" id="IPR015797">
    <property type="entry name" value="NUDIX_hydrolase-like_dom_sf"/>
</dbReference>
<reference evidence="3 4" key="1">
    <citation type="journal article" date="2016" name="Nat. Commun.">
        <title>Ectomycorrhizal ecology is imprinted in the genome of the dominant symbiotic fungus Cenococcum geophilum.</title>
        <authorList>
            <consortium name="DOE Joint Genome Institute"/>
            <person name="Peter M."/>
            <person name="Kohler A."/>
            <person name="Ohm R.A."/>
            <person name="Kuo A."/>
            <person name="Krutzmann J."/>
            <person name="Morin E."/>
            <person name="Arend M."/>
            <person name="Barry K.W."/>
            <person name="Binder M."/>
            <person name="Choi C."/>
            <person name="Clum A."/>
            <person name="Copeland A."/>
            <person name="Grisel N."/>
            <person name="Haridas S."/>
            <person name="Kipfer T."/>
            <person name="LaButti K."/>
            <person name="Lindquist E."/>
            <person name="Lipzen A."/>
            <person name="Maire R."/>
            <person name="Meier B."/>
            <person name="Mihaltcheva S."/>
            <person name="Molinier V."/>
            <person name="Murat C."/>
            <person name="Poggeler S."/>
            <person name="Quandt C.A."/>
            <person name="Sperisen C."/>
            <person name="Tritt A."/>
            <person name="Tisserant E."/>
            <person name="Crous P.W."/>
            <person name="Henrissat B."/>
            <person name="Nehls U."/>
            <person name="Egli S."/>
            <person name="Spatafora J.W."/>
            <person name="Grigoriev I.V."/>
            <person name="Martin F.M."/>
        </authorList>
    </citation>
    <scope>NUCLEOTIDE SEQUENCE [LARGE SCALE GENOMIC DNA]</scope>
    <source>
        <strain evidence="3 4">CBS 207.34</strain>
    </source>
</reference>
<evidence type="ECO:0000313" key="3">
    <source>
        <dbReference type="EMBL" id="OCL11125.1"/>
    </source>
</evidence>
<dbReference type="GO" id="GO:0047631">
    <property type="term" value="F:ADP-ribose diphosphatase activity"/>
    <property type="evidence" value="ECO:0007669"/>
    <property type="project" value="TreeGrafter"/>
</dbReference>
<dbReference type="Pfam" id="PF00293">
    <property type="entry name" value="NUDIX"/>
    <property type="match status" value="1"/>
</dbReference>
<dbReference type="FunFam" id="3.90.79.10:FF:000016">
    <property type="entry name" value="ADP-sugar pyrophosphatase isoform X1"/>
    <property type="match status" value="1"/>
</dbReference>
<dbReference type="CDD" id="cd18888">
    <property type="entry name" value="NUDIX_ADPRase_Nudt5"/>
    <property type="match status" value="1"/>
</dbReference>
<dbReference type="InterPro" id="IPR020084">
    <property type="entry name" value="NUDIX_hydrolase_CS"/>
</dbReference>
<organism evidence="3 4">
    <name type="scientific">Glonium stellatum</name>
    <dbReference type="NCBI Taxonomy" id="574774"/>
    <lineage>
        <taxon>Eukaryota</taxon>
        <taxon>Fungi</taxon>
        <taxon>Dikarya</taxon>
        <taxon>Ascomycota</taxon>
        <taxon>Pezizomycotina</taxon>
        <taxon>Dothideomycetes</taxon>
        <taxon>Pleosporomycetidae</taxon>
        <taxon>Gloniales</taxon>
        <taxon>Gloniaceae</taxon>
        <taxon>Glonium</taxon>
    </lineage>
</organism>
<dbReference type="OrthoDB" id="10249920at2759"/>